<gene>
    <name evidence="2" type="ORF">LAMI_0C06370G</name>
</gene>
<organism evidence="2 3">
    <name type="scientific">Lachancea mirantina</name>
    <dbReference type="NCBI Taxonomy" id="1230905"/>
    <lineage>
        <taxon>Eukaryota</taxon>
        <taxon>Fungi</taxon>
        <taxon>Dikarya</taxon>
        <taxon>Ascomycota</taxon>
        <taxon>Saccharomycotina</taxon>
        <taxon>Saccharomycetes</taxon>
        <taxon>Saccharomycetales</taxon>
        <taxon>Saccharomycetaceae</taxon>
        <taxon>Lachancea</taxon>
    </lineage>
</organism>
<proteinExistence type="predicted"/>
<name>A0A1G4J329_9SACH</name>
<dbReference type="Proteomes" id="UP000191024">
    <property type="component" value="Chromosome C"/>
</dbReference>
<accession>A0A1G4J329</accession>
<dbReference type="AlphaFoldDB" id="A0A1G4J329"/>
<feature type="compositionally biased region" description="Polar residues" evidence="1">
    <location>
        <begin position="67"/>
        <end position="84"/>
    </location>
</feature>
<evidence type="ECO:0000313" key="3">
    <source>
        <dbReference type="Proteomes" id="UP000191024"/>
    </source>
</evidence>
<sequence length="177" mass="19076">MFPTQTESCLCWTLGILGAQESCGTYGRGRPPGLRINGTAASTGGRLGGVLSRRVCRRCGVRLRSATQAKARTSEPSQGSSGKRGTTLRAREISRAPLRGTRRLFSVHLGDAGRLFAGPGLEGPEGELKEAPCDPKQKPLVATIYRRSFLGSVTLLATLSPRGHLFVCHTVLDRFRR</sequence>
<protein>
    <submittedName>
        <fullName evidence="2">LAMI_0C06370g1_1</fullName>
    </submittedName>
</protein>
<keyword evidence="3" id="KW-1185">Reference proteome</keyword>
<evidence type="ECO:0000256" key="1">
    <source>
        <dbReference type="SAM" id="MobiDB-lite"/>
    </source>
</evidence>
<reference evidence="3" key="1">
    <citation type="submission" date="2016-03" db="EMBL/GenBank/DDBJ databases">
        <authorList>
            <person name="Devillers H."/>
        </authorList>
    </citation>
    <scope>NUCLEOTIDE SEQUENCE [LARGE SCALE GENOMIC DNA]</scope>
</reference>
<feature type="region of interest" description="Disordered" evidence="1">
    <location>
        <begin position="67"/>
        <end position="91"/>
    </location>
</feature>
<evidence type="ECO:0000313" key="2">
    <source>
        <dbReference type="EMBL" id="SCU84131.1"/>
    </source>
</evidence>
<dbReference type="EMBL" id="LT598466">
    <property type="protein sequence ID" value="SCU84131.1"/>
    <property type="molecule type" value="Genomic_DNA"/>
</dbReference>